<dbReference type="KEGG" id="ure:UREG_04094"/>
<dbReference type="Proteomes" id="UP000002058">
    <property type="component" value="Unassembled WGS sequence"/>
</dbReference>
<proteinExistence type="predicted"/>
<dbReference type="GeneID" id="8444797"/>
<dbReference type="InParanoid" id="C4JMN6"/>
<evidence type="ECO:0000313" key="1">
    <source>
        <dbReference type="EMBL" id="EEP79248.1"/>
    </source>
</evidence>
<protein>
    <submittedName>
        <fullName evidence="1">Uncharacterized protein</fullName>
    </submittedName>
</protein>
<dbReference type="HOGENOM" id="CLU_2887515_0_0_1"/>
<evidence type="ECO:0000313" key="2">
    <source>
        <dbReference type="Proteomes" id="UP000002058"/>
    </source>
</evidence>
<dbReference type="EMBL" id="CH476616">
    <property type="protein sequence ID" value="EEP79248.1"/>
    <property type="molecule type" value="Genomic_DNA"/>
</dbReference>
<sequence>MDKKCKEESHTLETTLCLKLLYPEEIEKGGAILKVNNHVTVQIAVNLLLHKLVGRPAVGHDLA</sequence>
<dbReference type="AlphaFoldDB" id="C4JMN6"/>
<dbReference type="VEuPathDB" id="FungiDB:UREG_04094"/>
<gene>
    <name evidence="1" type="ORF">UREG_04094</name>
</gene>
<reference evidence="2" key="1">
    <citation type="journal article" date="2009" name="Genome Res.">
        <title>Comparative genomic analyses of the human fungal pathogens Coccidioides and their relatives.</title>
        <authorList>
            <person name="Sharpton T.J."/>
            <person name="Stajich J.E."/>
            <person name="Rounsley S.D."/>
            <person name="Gardner M.J."/>
            <person name="Wortman J.R."/>
            <person name="Jordar V.S."/>
            <person name="Maiti R."/>
            <person name="Kodira C.D."/>
            <person name="Neafsey D.E."/>
            <person name="Zeng Q."/>
            <person name="Hung C.-Y."/>
            <person name="McMahan C."/>
            <person name="Muszewska A."/>
            <person name="Grynberg M."/>
            <person name="Mandel M.A."/>
            <person name="Kellner E.M."/>
            <person name="Barker B.M."/>
            <person name="Galgiani J.N."/>
            <person name="Orbach M.J."/>
            <person name="Kirkland T.N."/>
            <person name="Cole G.T."/>
            <person name="Henn M.R."/>
            <person name="Birren B.W."/>
            <person name="Taylor J.W."/>
        </authorList>
    </citation>
    <scope>NUCLEOTIDE SEQUENCE [LARGE SCALE GENOMIC DNA]</scope>
    <source>
        <strain evidence="2">UAMH 1704</strain>
    </source>
</reference>
<accession>C4JMN6</accession>
<name>C4JMN6_UNCRE</name>
<dbReference type="RefSeq" id="XP_002544577.1">
    <property type="nucleotide sequence ID" value="XM_002544531.1"/>
</dbReference>
<organism evidence="1 2">
    <name type="scientific">Uncinocarpus reesii (strain UAMH 1704)</name>
    <dbReference type="NCBI Taxonomy" id="336963"/>
    <lineage>
        <taxon>Eukaryota</taxon>
        <taxon>Fungi</taxon>
        <taxon>Dikarya</taxon>
        <taxon>Ascomycota</taxon>
        <taxon>Pezizomycotina</taxon>
        <taxon>Eurotiomycetes</taxon>
        <taxon>Eurotiomycetidae</taxon>
        <taxon>Onygenales</taxon>
        <taxon>Onygenaceae</taxon>
        <taxon>Uncinocarpus</taxon>
    </lineage>
</organism>
<keyword evidence="2" id="KW-1185">Reference proteome</keyword>